<keyword evidence="5" id="KW-1185">Reference proteome</keyword>
<dbReference type="Gene3D" id="3.40.1280.10">
    <property type="match status" value="1"/>
</dbReference>
<dbReference type="InParanoid" id="A0A7M7IP66"/>
<name>A0A7M7IP66_NASVI</name>
<dbReference type="PANTHER" id="PTHR12029:SF11">
    <property type="entry name" value="METHYLTRANSFERASE TARBP1-RELATED"/>
    <property type="match status" value="1"/>
</dbReference>
<evidence type="ECO:0000256" key="2">
    <source>
        <dbReference type="ARBA" id="ARBA00022679"/>
    </source>
</evidence>
<evidence type="ECO:0000256" key="1">
    <source>
        <dbReference type="ARBA" id="ARBA00022603"/>
    </source>
</evidence>
<dbReference type="GeneID" id="100121184"/>
<dbReference type="Pfam" id="PF00588">
    <property type="entry name" value="SpoU_methylase"/>
    <property type="match status" value="1"/>
</dbReference>
<dbReference type="GO" id="GO:0030488">
    <property type="term" value="P:tRNA methylation"/>
    <property type="evidence" value="ECO:0007669"/>
    <property type="project" value="InterPro"/>
</dbReference>
<evidence type="ECO:0000313" key="4">
    <source>
        <dbReference type="EnsemblMetazoa" id="XP_016838192"/>
    </source>
</evidence>
<dbReference type="SUPFAM" id="SSF75217">
    <property type="entry name" value="alpha/beta knot"/>
    <property type="match status" value="1"/>
</dbReference>
<dbReference type="Proteomes" id="UP000002358">
    <property type="component" value="Chromosome 2"/>
</dbReference>
<dbReference type="InterPro" id="IPR044748">
    <property type="entry name" value="Trm3/TARBP1_C"/>
</dbReference>
<keyword evidence="2" id="KW-0808">Transferase</keyword>
<dbReference type="CDD" id="cd18091">
    <property type="entry name" value="SpoU-like_TRM3-like"/>
    <property type="match status" value="1"/>
</dbReference>
<evidence type="ECO:0000259" key="3">
    <source>
        <dbReference type="Pfam" id="PF00588"/>
    </source>
</evidence>
<evidence type="ECO:0000313" key="5">
    <source>
        <dbReference type="Proteomes" id="UP000002358"/>
    </source>
</evidence>
<protein>
    <recommendedName>
        <fullName evidence="3">tRNA/rRNA methyltransferase SpoU type domain-containing protein</fullName>
    </recommendedName>
</protein>
<dbReference type="PANTHER" id="PTHR12029">
    <property type="entry name" value="RNA METHYLTRANSFERASE"/>
    <property type="match status" value="1"/>
</dbReference>
<keyword evidence="1" id="KW-0489">Methyltransferase</keyword>
<dbReference type="OrthoDB" id="241340at2759"/>
<feature type="domain" description="tRNA/rRNA methyltransferase SpoU type" evidence="3">
    <location>
        <begin position="1356"/>
        <end position="1497"/>
    </location>
</feature>
<dbReference type="InterPro" id="IPR029028">
    <property type="entry name" value="Alpha/beta_knot_MTases"/>
</dbReference>
<proteinExistence type="predicted"/>
<reference evidence="4" key="1">
    <citation type="submission" date="2021-01" db="UniProtKB">
        <authorList>
            <consortium name="EnsemblMetazoa"/>
        </authorList>
    </citation>
    <scope>IDENTIFICATION</scope>
</reference>
<dbReference type="GO" id="GO:0016423">
    <property type="term" value="F:tRNA (guanine) methyltransferase activity"/>
    <property type="evidence" value="ECO:0007669"/>
    <property type="project" value="InterPro"/>
</dbReference>
<sequence>MELHKHFMSIAELESSIFEIIGSTPILQESIDVIAAKYIEDCFEALKSTGTSKKKLELLRFLLCQQYKLNYEHPRESKAKFQTKLNHFLKFLLNSKLYTQKENQSILNDVMVLQVVLFEDQKYFVKFFEDFRASCTADRTETANKLSIDWYLKMLNCFLSAWEVLNFLNDKLNVGAANKAHLECCKKVLLSSVMYDLQTWIQCNENNELRALHSVLSKVVTIAKNNRILSPYLHEILDKQFALTIICILCDFVFPIESSNMDVDYSLIHHANLWCMVQNKLVSEISQERKQALYLFKRLIDFIDLNEEKIKKTISLNLMPNKINPFICTENESSKLGIKLIRTNFVLIMEALEEKQKHLVIPSLSLVDSLIEGYREHVSCGNCFDFGWLYCIFARILKHNNNAVVKWGLLKSLKLNREVYYYDHFILLVVKTLNNTFLYEKNYEEVQPEIVTALTTWFNQSQSEYLRLMEKFILTFYESSWAPVPLFYILQSLSSTSDKLNNIVDLQYEELDVLRIVLDRNIKLHPPMLRTMSQVLLIKILSRFSQNPKLMDITKLLSVFSERDIIEPCSWHALTSWLAKSQYNDTISFINQVCDELMFDDNTVGIKMSTFSIIIQALFEGGIICQSEQCSITQKLTTLFLCLDKIDIRPYVKVSLVVKIIDLFTNWFNLQHEVPAFVYKILINYKQTIFKFILKLFHNDDFDSDYILIFTMFLHNIEYFSNGKLNTICIVDSSNRKELETKCLQVLSNTNKHNKVQLLFALETLSNISNHYKYDNKLLLENIKDLIQTCKSQERSNEITGEIASNYYFALSELIKNHVKTLNFDDLMANDEWLKILSLVVDTAGNQVLIHFFDVIHQFSSAVVNDSEKLEELTVLTKSLWNCNFGSKRDKVFWLVCQKLTKCINSSNFLNSPCLKDVSEEFTSRMLSEGESLPVLKYILLIFSEIKQNFSYFIDIVLNGLLHGQVMRRDQRINMQTFLEAKKYLKAYTLKDETIDNLEVYEFMNRQCNIDAAIRAAAVLQLIKALQNDNKNAALLLPLILKKLLAVQKKRYFADSQLHRLKHRLMQILLILQPYLDQQSTVMLYQTLCDSIVYDSDQHSVRLMKEWLLVRIYLSNRELLSDLWSFFEKICNERPGSASSIIGIIWHISLQLDRNHVSEFIKKALEKLGVCCMGQQFGIRLFGQVFFIKLYELLDENSDLRQEYANFHKSVLASLNCGNFKKNPIKIDEDFFYSTFNPKQHYTLETIYHQLPRLSNVSIEEWITKENFEEQLLLDNGTINFDIKNTDCSLNAASIPYSILKSNENCKPEEVECSENITDMQKKITPWKAMLPNEEELSEIADLSNYRKECNNKQDIVVVASLIEKSQNLGGIARTCEIFGVKQLVVSNLKQIEDKEFQVLSVSADKWIKIIEVKSFSLANYLLELKDCGWTLIGAEQTANSVNLYDLKYPKQTVLVLGNEKNGIPANIIPLLDMCVEISQFGVIRSLNVHVTSAICIWEYVKQYQFEP</sequence>
<dbReference type="InterPro" id="IPR001537">
    <property type="entry name" value="SpoU_MeTrfase"/>
</dbReference>
<dbReference type="SMR" id="A0A7M7IP66"/>
<accession>A0A7M7IP66</accession>
<dbReference type="KEGG" id="nvi:100121184"/>
<dbReference type="GO" id="GO:0003723">
    <property type="term" value="F:RNA binding"/>
    <property type="evidence" value="ECO:0007669"/>
    <property type="project" value="InterPro"/>
</dbReference>
<dbReference type="EnsemblMetazoa" id="XM_016982703">
    <property type="protein sequence ID" value="XP_016838192"/>
    <property type="gene ID" value="LOC100121184"/>
</dbReference>
<dbReference type="RefSeq" id="XP_016838192.1">
    <property type="nucleotide sequence ID" value="XM_016982703.2"/>
</dbReference>
<dbReference type="InterPro" id="IPR045330">
    <property type="entry name" value="TRM3/TARBP1"/>
</dbReference>
<dbReference type="InterPro" id="IPR029026">
    <property type="entry name" value="tRNA_m1G_MTases_N"/>
</dbReference>
<organism evidence="4 5">
    <name type="scientific">Nasonia vitripennis</name>
    <name type="common">Parasitic wasp</name>
    <dbReference type="NCBI Taxonomy" id="7425"/>
    <lineage>
        <taxon>Eukaryota</taxon>
        <taxon>Metazoa</taxon>
        <taxon>Ecdysozoa</taxon>
        <taxon>Arthropoda</taxon>
        <taxon>Hexapoda</taxon>
        <taxon>Insecta</taxon>
        <taxon>Pterygota</taxon>
        <taxon>Neoptera</taxon>
        <taxon>Endopterygota</taxon>
        <taxon>Hymenoptera</taxon>
        <taxon>Apocrita</taxon>
        <taxon>Proctotrupomorpha</taxon>
        <taxon>Chalcidoidea</taxon>
        <taxon>Pteromalidae</taxon>
        <taxon>Pteromalinae</taxon>
        <taxon>Nasonia</taxon>
    </lineage>
</organism>
<dbReference type="FunCoup" id="A0A7M7IP66">
    <property type="interactions" value="7"/>
</dbReference>